<protein>
    <submittedName>
        <fullName evidence="15">PTS mannose transporter subunit IIAB</fullName>
    </submittedName>
</protein>
<dbReference type="GO" id="GO:0090563">
    <property type="term" value="F:protein-phosphocysteine-sugar phosphotransferase activity"/>
    <property type="evidence" value="ECO:0007669"/>
    <property type="project" value="TreeGrafter"/>
</dbReference>
<dbReference type="EMBL" id="CP014699">
    <property type="protein sequence ID" value="AND78916.1"/>
    <property type="molecule type" value="Genomic_DNA"/>
</dbReference>
<dbReference type="OrthoDB" id="9764327at2"/>
<reference evidence="15 16" key="1">
    <citation type="journal article" date="2016" name="Int. J. Syst. Evol. Microbiol.">
        <title>Streptococcuspantholopis sp. nov., isolated from faeces of the Tibetan antelope (Pantholops hodgsonii).</title>
        <authorList>
            <person name="Bai X."/>
            <person name="Xiong Y."/>
            <person name="Lu S."/>
            <person name="Jin D."/>
            <person name="Lai X."/>
            <person name="Yang J."/>
            <person name="Niu L."/>
            <person name="Hu S."/>
            <person name="Meng X."/>
            <person name="Pu J."/>
            <person name="Ye C."/>
            <person name="Xu J."/>
        </authorList>
    </citation>
    <scope>NUCLEOTIDE SEQUENCE [LARGE SCALE GENOMIC DNA]</scope>
    <source>
        <strain evidence="15 16">TA 26</strain>
    </source>
</reference>
<dbReference type="PANTHER" id="PTHR30009">
    <property type="entry name" value="CYTOCHROME C-TYPE SYNTHESIS PROTEIN AND PTS TRANSMEMBRANE COMPONENT"/>
    <property type="match status" value="1"/>
</dbReference>
<keyword evidence="6" id="KW-0598">Phosphotransferase system</keyword>
<dbReference type="AlphaFoldDB" id="A0A172Q641"/>
<dbReference type="InterPro" id="IPR018113">
    <property type="entry name" value="PTrfase_EIIB_Cys"/>
</dbReference>
<evidence type="ECO:0000256" key="10">
    <source>
        <dbReference type="ARBA" id="ARBA00023136"/>
    </source>
</evidence>
<evidence type="ECO:0000256" key="3">
    <source>
        <dbReference type="ARBA" id="ARBA00022475"/>
    </source>
</evidence>
<dbReference type="SUPFAM" id="SSF55604">
    <property type="entry name" value="Glucose permease domain IIB"/>
    <property type="match status" value="1"/>
</dbReference>
<organism evidence="15 16">
    <name type="scientific">Streptococcus pantholopis</name>
    <dbReference type="NCBI Taxonomy" id="1811193"/>
    <lineage>
        <taxon>Bacteria</taxon>
        <taxon>Bacillati</taxon>
        <taxon>Bacillota</taxon>
        <taxon>Bacilli</taxon>
        <taxon>Lactobacillales</taxon>
        <taxon>Streptococcaceae</taxon>
        <taxon>Streptococcus</taxon>
    </lineage>
</organism>
<feature type="transmembrane region" description="Helical" evidence="12">
    <location>
        <begin position="12"/>
        <end position="33"/>
    </location>
</feature>
<feature type="transmembrane region" description="Helical" evidence="12">
    <location>
        <begin position="141"/>
        <end position="163"/>
    </location>
</feature>
<gene>
    <name evidence="15" type="ORF">A0O21_02195</name>
</gene>
<keyword evidence="2" id="KW-0813">Transport</keyword>
<evidence type="ECO:0000256" key="7">
    <source>
        <dbReference type="ARBA" id="ARBA00022692"/>
    </source>
</evidence>
<comment type="subcellular location">
    <subcellularLocation>
        <location evidence="1">Cell membrane</location>
        <topology evidence="1">Multi-pass membrane protein</topology>
    </subcellularLocation>
</comment>
<evidence type="ECO:0000259" key="14">
    <source>
        <dbReference type="PROSITE" id="PS51103"/>
    </source>
</evidence>
<dbReference type="GO" id="GO:0005886">
    <property type="term" value="C:plasma membrane"/>
    <property type="evidence" value="ECO:0007669"/>
    <property type="project" value="UniProtKB-SubCell"/>
</dbReference>
<keyword evidence="8" id="KW-0418">Kinase</keyword>
<keyword evidence="9 12" id="KW-1133">Transmembrane helix</keyword>
<evidence type="ECO:0000256" key="4">
    <source>
        <dbReference type="ARBA" id="ARBA00022597"/>
    </source>
</evidence>
<evidence type="ECO:0000313" key="16">
    <source>
        <dbReference type="Proteomes" id="UP000077317"/>
    </source>
</evidence>
<evidence type="ECO:0000256" key="6">
    <source>
        <dbReference type="ARBA" id="ARBA00022683"/>
    </source>
</evidence>
<dbReference type="Gene3D" id="3.30.1360.60">
    <property type="entry name" value="Glucose permease domain IIB"/>
    <property type="match status" value="1"/>
</dbReference>
<dbReference type="Proteomes" id="UP000077317">
    <property type="component" value="Chromosome"/>
</dbReference>
<dbReference type="InterPro" id="IPR001996">
    <property type="entry name" value="PTS_IIB_1"/>
</dbReference>
<keyword evidence="16" id="KW-1185">Reference proteome</keyword>
<dbReference type="InterPro" id="IPR003352">
    <property type="entry name" value="PTS_EIIC"/>
</dbReference>
<feature type="active site" description="Phosphocysteine intermediate; for EIIB activity" evidence="11">
    <location>
        <position position="498"/>
    </location>
</feature>
<dbReference type="Pfam" id="PF00367">
    <property type="entry name" value="PTS_EIIB"/>
    <property type="match status" value="1"/>
</dbReference>
<dbReference type="KEGG" id="spat:A0O21_02195"/>
<dbReference type="PANTHER" id="PTHR30009:SF24">
    <property type="entry name" value="PTS SYSTEM, IIBC COMPONENT"/>
    <property type="match status" value="1"/>
</dbReference>
<dbReference type="GO" id="GO:0008982">
    <property type="term" value="F:protein-N(PI)-phosphohistidine-sugar phosphotransferase activity"/>
    <property type="evidence" value="ECO:0007669"/>
    <property type="project" value="InterPro"/>
</dbReference>
<evidence type="ECO:0000256" key="11">
    <source>
        <dbReference type="PROSITE-ProRule" id="PRU00421"/>
    </source>
</evidence>
<reference evidence="16" key="2">
    <citation type="submission" date="2016-03" db="EMBL/GenBank/DDBJ databases">
        <title>Streptococcus antelopensis sp. nov., isolated from the feces of the Tibetan antelope (Pantholops hodgsonii) in Hoh Xil National Nature Reserve, Qinghai, China.</title>
        <authorList>
            <person name="Bai X."/>
        </authorList>
    </citation>
    <scope>NUCLEOTIDE SEQUENCE [LARGE SCALE GENOMIC DNA]</scope>
    <source>
        <strain evidence="16">TA 26</strain>
    </source>
</reference>
<feature type="domain" description="PTS EIIC type-1" evidence="14">
    <location>
        <begin position="4"/>
        <end position="433"/>
    </location>
</feature>
<keyword evidence="7 12" id="KW-0812">Transmembrane</keyword>
<dbReference type="GO" id="GO:0016301">
    <property type="term" value="F:kinase activity"/>
    <property type="evidence" value="ECO:0007669"/>
    <property type="project" value="UniProtKB-KW"/>
</dbReference>
<evidence type="ECO:0000256" key="8">
    <source>
        <dbReference type="ARBA" id="ARBA00022777"/>
    </source>
</evidence>
<dbReference type="InterPro" id="IPR036878">
    <property type="entry name" value="Glu_permease_IIB"/>
</dbReference>
<dbReference type="InterPro" id="IPR050429">
    <property type="entry name" value="PTS_Glucose_EIICBA"/>
</dbReference>
<evidence type="ECO:0000259" key="13">
    <source>
        <dbReference type="PROSITE" id="PS51098"/>
    </source>
</evidence>
<dbReference type="PROSITE" id="PS51103">
    <property type="entry name" value="PTS_EIIC_TYPE_1"/>
    <property type="match status" value="1"/>
</dbReference>
<dbReference type="Pfam" id="PF02378">
    <property type="entry name" value="PTS_EIIC"/>
    <property type="match status" value="1"/>
</dbReference>
<feature type="transmembrane region" description="Helical" evidence="12">
    <location>
        <begin position="321"/>
        <end position="338"/>
    </location>
</feature>
<dbReference type="PROSITE" id="PS51098">
    <property type="entry name" value="PTS_EIIB_TYPE_1"/>
    <property type="match status" value="1"/>
</dbReference>
<dbReference type="STRING" id="1811193.A0O21_02195"/>
<dbReference type="RefSeq" id="WP_067060594.1">
    <property type="nucleotide sequence ID" value="NZ_CP014699.1"/>
</dbReference>
<keyword evidence="10 12" id="KW-0472">Membrane</keyword>
<feature type="transmembrane region" description="Helical" evidence="12">
    <location>
        <begin position="53"/>
        <end position="85"/>
    </location>
</feature>
<dbReference type="InterPro" id="IPR013013">
    <property type="entry name" value="PTS_EIIC_1"/>
</dbReference>
<keyword evidence="5" id="KW-0808">Transferase</keyword>
<dbReference type="GO" id="GO:0009401">
    <property type="term" value="P:phosphoenolpyruvate-dependent sugar phosphotransferase system"/>
    <property type="evidence" value="ECO:0007669"/>
    <property type="project" value="UniProtKB-KW"/>
</dbReference>
<dbReference type="NCBIfam" id="TIGR00826">
    <property type="entry name" value="EIIB_glc"/>
    <property type="match status" value="1"/>
</dbReference>
<feature type="domain" description="PTS EIIB type-1" evidence="13">
    <location>
        <begin position="476"/>
        <end position="556"/>
    </location>
</feature>
<accession>A0A172Q641</accession>
<proteinExistence type="predicted"/>
<evidence type="ECO:0000313" key="15">
    <source>
        <dbReference type="EMBL" id="AND78916.1"/>
    </source>
</evidence>
<name>A0A172Q641_9STRE</name>
<sequence length="556" mass="60054">MQKNKFISAFEQFGRSFLLPVSVLPGAGILKGIGTAFTNSNTLELFPALNNSIFQFIMNFLIALGDAAFDNLPVIFAVGVAVGLAKREKGSAALSGLLGFLVLHYILNFLLSASGRLVDTAGLESTEAKLLLADAMQTNVLGIQTMDLSVFGGIIVGITVYFVHKWAVKQELPAVIGFFSGPRFVPIVTMVVMSGVAVLLFFIWPIVQSGISALSVAILKSGPVGTFLYGVVERALLPFGLHHGLNWPVRTTELGGSWLINGEQVTGTVNAYLASLADSTITSIDPSITRFNGGKFVYFMFGLSGAAYAMYKTAAPAKRKVAGSLLFSAAATSFLTGITEPIEFTFLFVAPALYAVHAFIAGTSLLVMHLLGAGVATPTGHGFINLVIYGILQGPKTHWWLVFLVGIPYFFIYYFVFKFMILKFNFKTPGREDSAEVKLASKEEARGKYGLKIQTIGKEEAPVSDSSNMTKEEKTHQQALGLIKAHGGPDNIVDVNACITRLRIDVKDKSLVDKDVIVNRYEAMGFAENGMQMQSIYGAYANVLKMEIQDILGIGE</sequence>
<evidence type="ECO:0000256" key="1">
    <source>
        <dbReference type="ARBA" id="ARBA00004651"/>
    </source>
</evidence>
<evidence type="ECO:0000256" key="9">
    <source>
        <dbReference type="ARBA" id="ARBA00022989"/>
    </source>
</evidence>
<keyword evidence="4" id="KW-0762">Sugar transport</keyword>
<feature type="transmembrane region" description="Helical" evidence="12">
    <location>
        <begin position="398"/>
        <end position="417"/>
    </location>
</feature>
<feature type="transmembrane region" description="Helical" evidence="12">
    <location>
        <begin position="296"/>
        <end position="314"/>
    </location>
</feature>
<evidence type="ECO:0000256" key="12">
    <source>
        <dbReference type="SAM" id="Phobius"/>
    </source>
</evidence>
<feature type="transmembrane region" description="Helical" evidence="12">
    <location>
        <begin position="184"/>
        <end position="207"/>
    </location>
</feature>
<evidence type="ECO:0000256" key="2">
    <source>
        <dbReference type="ARBA" id="ARBA00022448"/>
    </source>
</evidence>
<feature type="transmembrane region" description="Helical" evidence="12">
    <location>
        <begin position="344"/>
        <end position="363"/>
    </location>
</feature>
<keyword evidence="3" id="KW-1003">Cell membrane</keyword>
<dbReference type="CDD" id="cd00212">
    <property type="entry name" value="PTS_IIB_glc"/>
    <property type="match status" value="1"/>
</dbReference>
<evidence type="ECO:0000256" key="5">
    <source>
        <dbReference type="ARBA" id="ARBA00022679"/>
    </source>
</evidence>
<feature type="transmembrane region" description="Helical" evidence="12">
    <location>
        <begin position="370"/>
        <end position="392"/>
    </location>
</feature>
<feature type="transmembrane region" description="Helical" evidence="12">
    <location>
        <begin position="92"/>
        <end position="111"/>
    </location>
</feature>
<dbReference type="PROSITE" id="PS01035">
    <property type="entry name" value="PTS_EIIB_TYPE_1_CYS"/>
    <property type="match status" value="1"/>
</dbReference>